<sequence length="290" mass="32194">MKHVNVYQIDAFTKTPGLGNPAGVIPNGDLYTSEEMQTITKAVGFNECVFICSSDSADAYLRYFTPGYETPLCGHATIAAIYYLAQDLKSDKTFVIKTNAGILTMNYRYDSQEIEMQQAKPKAIAFEGDVEKLCASIGISTDDLYPNLPITYGNTGSWTLLVPVKDETILDKMNADNNLFPDILTEVPKSSIHPFSIDDKEHMIFHARHFSSPYSQTKEDSVTGTASGVMGVYALDHIYPNLDKILLHIHQGKQMNKEGNLNVSAIRNNEGHDIKIYGTAVFNKKLSISY</sequence>
<reference evidence="3 4" key="1">
    <citation type="submission" date="2023-07" db="EMBL/GenBank/DDBJ databases">
        <title>Genomic Encyclopedia of Type Strains, Phase IV (KMG-IV): sequencing the most valuable type-strain genomes for metagenomic binning, comparative biology and taxonomic classification.</title>
        <authorList>
            <person name="Goeker M."/>
        </authorList>
    </citation>
    <scope>NUCLEOTIDE SEQUENCE [LARGE SCALE GENOMIC DNA]</scope>
    <source>
        <strain evidence="3 4">DSM 16784</strain>
    </source>
</reference>
<evidence type="ECO:0000256" key="2">
    <source>
        <dbReference type="ARBA" id="ARBA00023235"/>
    </source>
</evidence>
<dbReference type="NCBIfam" id="TIGR00654">
    <property type="entry name" value="PhzF_family"/>
    <property type="match status" value="1"/>
</dbReference>
<dbReference type="Proteomes" id="UP001230220">
    <property type="component" value="Unassembled WGS sequence"/>
</dbReference>
<dbReference type="PANTHER" id="PTHR13774:SF17">
    <property type="entry name" value="PHENAZINE BIOSYNTHESIS-LIKE DOMAIN-CONTAINING PROTEIN"/>
    <property type="match status" value="1"/>
</dbReference>
<keyword evidence="4" id="KW-1185">Reference proteome</keyword>
<evidence type="ECO:0000256" key="1">
    <source>
        <dbReference type="ARBA" id="ARBA00008270"/>
    </source>
</evidence>
<evidence type="ECO:0000313" key="4">
    <source>
        <dbReference type="Proteomes" id="UP001230220"/>
    </source>
</evidence>
<dbReference type="PIRSF" id="PIRSF016184">
    <property type="entry name" value="PhzC_PhzF"/>
    <property type="match status" value="1"/>
</dbReference>
<accession>A0ABU0E0X4</accession>
<keyword evidence="2" id="KW-0413">Isomerase</keyword>
<comment type="similarity">
    <text evidence="1">Belongs to the PhzF family.</text>
</comment>
<proteinExistence type="inferred from homology"/>
<dbReference type="RefSeq" id="WP_307406526.1">
    <property type="nucleotide sequence ID" value="NZ_JAUSUR010000002.1"/>
</dbReference>
<dbReference type="PANTHER" id="PTHR13774">
    <property type="entry name" value="PHENAZINE BIOSYNTHESIS PROTEIN"/>
    <property type="match status" value="1"/>
</dbReference>
<dbReference type="InterPro" id="IPR003719">
    <property type="entry name" value="Phenazine_PhzF-like"/>
</dbReference>
<protein>
    <submittedName>
        <fullName evidence="3">PhzF family phenazine biosynthesis protein</fullName>
    </submittedName>
</protein>
<dbReference type="EMBL" id="JAUSUR010000002">
    <property type="protein sequence ID" value="MDQ0360542.1"/>
    <property type="molecule type" value="Genomic_DNA"/>
</dbReference>
<dbReference type="SUPFAM" id="SSF54506">
    <property type="entry name" value="Diaminopimelate epimerase-like"/>
    <property type="match status" value="1"/>
</dbReference>
<dbReference type="Gene3D" id="3.10.310.10">
    <property type="entry name" value="Diaminopimelate Epimerase, Chain A, domain 1"/>
    <property type="match status" value="2"/>
</dbReference>
<name>A0ABU0E0X4_9FIRM</name>
<comment type="caution">
    <text evidence="3">The sequence shown here is derived from an EMBL/GenBank/DDBJ whole genome shotgun (WGS) entry which is preliminary data.</text>
</comment>
<dbReference type="Pfam" id="PF02567">
    <property type="entry name" value="PhzC-PhzF"/>
    <property type="match status" value="1"/>
</dbReference>
<gene>
    <name evidence="3" type="ORF">J2S15_001287</name>
</gene>
<evidence type="ECO:0000313" key="3">
    <source>
        <dbReference type="EMBL" id="MDQ0360542.1"/>
    </source>
</evidence>
<organism evidence="3 4">
    <name type="scientific">Breznakia pachnodae</name>
    <dbReference type="NCBI Taxonomy" id="265178"/>
    <lineage>
        <taxon>Bacteria</taxon>
        <taxon>Bacillati</taxon>
        <taxon>Bacillota</taxon>
        <taxon>Erysipelotrichia</taxon>
        <taxon>Erysipelotrichales</taxon>
        <taxon>Erysipelotrichaceae</taxon>
        <taxon>Breznakia</taxon>
    </lineage>
</organism>